<dbReference type="Pfam" id="PF00450">
    <property type="entry name" value="Peptidase_S10"/>
    <property type="match status" value="1"/>
</dbReference>
<dbReference type="PROSITE" id="PS00131">
    <property type="entry name" value="CARBOXYPEPT_SER_SER"/>
    <property type="match status" value="1"/>
</dbReference>
<keyword evidence="8 15" id="KW-0732">Signal</keyword>
<feature type="region of interest" description="Disordered" evidence="16">
    <location>
        <begin position="472"/>
        <end position="499"/>
    </location>
</feature>
<organism evidence="18 19">
    <name type="scientific">Clonostachys solani</name>
    <dbReference type="NCBI Taxonomy" id="160281"/>
    <lineage>
        <taxon>Eukaryota</taxon>
        <taxon>Fungi</taxon>
        <taxon>Dikarya</taxon>
        <taxon>Ascomycota</taxon>
        <taxon>Pezizomycotina</taxon>
        <taxon>Sordariomycetes</taxon>
        <taxon>Hypocreomycetidae</taxon>
        <taxon>Hypocreales</taxon>
        <taxon>Bionectriaceae</taxon>
        <taxon>Clonostachys</taxon>
    </lineage>
</organism>
<dbReference type="FunFam" id="3.40.50.1820:FF:000121">
    <property type="entry name" value="Carboxypeptidase D"/>
    <property type="match status" value="1"/>
</dbReference>
<dbReference type="GO" id="GO:0006508">
    <property type="term" value="P:proteolysis"/>
    <property type="evidence" value="ECO:0007669"/>
    <property type="project" value="UniProtKB-KW"/>
</dbReference>
<dbReference type="GO" id="GO:0005802">
    <property type="term" value="C:trans-Golgi network"/>
    <property type="evidence" value="ECO:0007669"/>
    <property type="project" value="TreeGrafter"/>
</dbReference>
<dbReference type="OrthoDB" id="443318at2759"/>
<keyword evidence="7" id="KW-0053">Apoptosis</keyword>
<keyword evidence="9 15" id="KW-0378">Hydrolase</keyword>
<proteinExistence type="inferred from homology"/>
<evidence type="ECO:0000256" key="13">
    <source>
        <dbReference type="ARBA" id="ARBA00023180"/>
    </source>
</evidence>
<dbReference type="AlphaFoldDB" id="A0A9N9ZBE8"/>
<evidence type="ECO:0000256" key="6">
    <source>
        <dbReference type="ARBA" id="ARBA00022692"/>
    </source>
</evidence>
<dbReference type="GO" id="GO:0006915">
    <property type="term" value="P:apoptotic process"/>
    <property type="evidence" value="ECO:0007669"/>
    <property type="project" value="UniProtKB-KW"/>
</dbReference>
<protein>
    <recommendedName>
        <fullName evidence="15">Carboxypeptidase</fullName>
        <ecNumber evidence="15">3.4.16.-</ecNumber>
    </recommendedName>
</protein>
<evidence type="ECO:0000256" key="17">
    <source>
        <dbReference type="SAM" id="Phobius"/>
    </source>
</evidence>
<sequence>MALRWMAAGMRQWPALLLLGAWQSAVAVAEKSASDYYVHNLPGLPSHPVPVNMHAGHIEVTPEHNGNLFFWHFENRHIADRQRTVIWFNGGPGCSSEDGALMEVGPYRLKDDNTLVYSNGSWNEYANLLFIDNPVGVGYSYVDTDSYIHELGTMADNIVVFLEKFFKIFPHYETNDIYLAGESYAGQYIPYIARAILDRNKKNPSKRWGLQGFMIGNAYISPTYQYHAYLDFALDKGLVKKDSAIHEKLKGQVQKCDEAMKKDPGKVEYHDCEQILARMLGWLKSGNGDDACVNMYDIRLKDSFPSCGMNWPPDLVHIKPYLRNRAVLDALHVNDNGKEGWSECNRNVGKAFNTKNSKPSFHLLPGLLEEIRVLLFSGAEDLICSYYGTERLMNALEWGGRKGFQLESGETAPRQEWRFGGADAGFWQESRNLTYVHFKGASHMVPFDHPQRSRDMLDRFMGVAVSRDQIDSHIDGKETPSIPATNPYNPSEEEHQKQVDDAKWQAYRRSGEVVLVIVAVAAFGWGFFVWRERRKRASYQAVSGNDPNDSDLNRFRRKREHADLEASAFDESELDDLHLETPTADRYALADDDSDDEEKGKEQGKQARGGEPGPSTRPTQS</sequence>
<gene>
    <name evidence="18" type="ORF">CSOL1703_00004955</name>
</gene>
<dbReference type="Proteomes" id="UP000775872">
    <property type="component" value="Unassembled WGS sequence"/>
</dbReference>
<accession>A0A9N9ZBE8</accession>
<evidence type="ECO:0000256" key="1">
    <source>
        <dbReference type="ARBA" id="ARBA00001003"/>
    </source>
</evidence>
<evidence type="ECO:0000256" key="15">
    <source>
        <dbReference type="RuleBase" id="RU361156"/>
    </source>
</evidence>
<evidence type="ECO:0000256" key="2">
    <source>
        <dbReference type="ARBA" id="ARBA00004393"/>
    </source>
</evidence>
<keyword evidence="4 15" id="KW-0121">Carboxypeptidase</keyword>
<dbReference type="PANTHER" id="PTHR11802:SF190">
    <property type="entry name" value="PHEROMONE-PROCESSING CARBOXYPEPTIDASE KEX1"/>
    <property type="match status" value="1"/>
</dbReference>
<keyword evidence="13" id="KW-0325">Glycoprotein</keyword>
<dbReference type="InterPro" id="IPR001563">
    <property type="entry name" value="Peptidase_S10"/>
</dbReference>
<keyword evidence="6 17" id="KW-0812">Transmembrane</keyword>
<reference evidence="18" key="1">
    <citation type="submission" date="2021-10" db="EMBL/GenBank/DDBJ databases">
        <authorList>
            <person name="Piombo E."/>
        </authorList>
    </citation>
    <scope>NUCLEOTIDE SEQUENCE</scope>
</reference>
<comment type="subcellular location">
    <subcellularLocation>
        <location evidence="2">Golgi apparatus</location>
        <location evidence="2">trans-Golgi network membrane</location>
        <topology evidence="2">Single-pass type I membrane protein</topology>
    </subcellularLocation>
</comment>
<dbReference type="PRINTS" id="PR00724">
    <property type="entry name" value="CRBOXYPTASEC"/>
</dbReference>
<dbReference type="EMBL" id="CABFOC020000045">
    <property type="protein sequence ID" value="CAH0053085.1"/>
    <property type="molecule type" value="Genomic_DNA"/>
</dbReference>
<evidence type="ECO:0000256" key="4">
    <source>
        <dbReference type="ARBA" id="ARBA00022645"/>
    </source>
</evidence>
<evidence type="ECO:0000313" key="19">
    <source>
        <dbReference type="Proteomes" id="UP000775872"/>
    </source>
</evidence>
<evidence type="ECO:0000256" key="14">
    <source>
        <dbReference type="ARBA" id="ARBA00037042"/>
    </source>
</evidence>
<evidence type="ECO:0000256" key="3">
    <source>
        <dbReference type="ARBA" id="ARBA00009431"/>
    </source>
</evidence>
<keyword evidence="5 15" id="KW-0645">Protease</keyword>
<keyword evidence="11" id="KW-0333">Golgi apparatus</keyword>
<comment type="function">
    <text evidence="14">Protease with a carboxypeptidase B-like function involved in the C-terminal processing of the lysine and arginine residues from protein precursors. Promotes cell fusion and is involved in the programmed cell death.</text>
</comment>
<evidence type="ECO:0000256" key="16">
    <source>
        <dbReference type="SAM" id="MobiDB-lite"/>
    </source>
</evidence>
<comment type="catalytic activity">
    <reaction evidence="1">
        <text>Preferential release of a C-terminal arginine or lysine residue.</text>
        <dbReference type="EC" id="3.4.16.6"/>
    </reaction>
</comment>
<evidence type="ECO:0000256" key="10">
    <source>
        <dbReference type="ARBA" id="ARBA00022989"/>
    </source>
</evidence>
<dbReference type="EC" id="3.4.16.-" evidence="15"/>
<evidence type="ECO:0000256" key="7">
    <source>
        <dbReference type="ARBA" id="ARBA00022703"/>
    </source>
</evidence>
<name>A0A9N9ZBE8_9HYPO</name>
<keyword evidence="10 17" id="KW-1133">Transmembrane helix</keyword>
<evidence type="ECO:0000256" key="9">
    <source>
        <dbReference type="ARBA" id="ARBA00022801"/>
    </source>
</evidence>
<dbReference type="GO" id="GO:0004185">
    <property type="term" value="F:serine-type carboxypeptidase activity"/>
    <property type="evidence" value="ECO:0007669"/>
    <property type="project" value="UniProtKB-UniRule"/>
</dbReference>
<keyword evidence="19" id="KW-1185">Reference proteome</keyword>
<dbReference type="SUPFAM" id="SSF53474">
    <property type="entry name" value="alpha/beta-Hydrolases"/>
    <property type="match status" value="1"/>
</dbReference>
<evidence type="ECO:0000256" key="5">
    <source>
        <dbReference type="ARBA" id="ARBA00022670"/>
    </source>
</evidence>
<dbReference type="Gene3D" id="3.40.50.1820">
    <property type="entry name" value="alpha/beta hydrolase"/>
    <property type="match status" value="1"/>
</dbReference>
<evidence type="ECO:0000256" key="12">
    <source>
        <dbReference type="ARBA" id="ARBA00023136"/>
    </source>
</evidence>
<dbReference type="InterPro" id="IPR029058">
    <property type="entry name" value="AB_hydrolase_fold"/>
</dbReference>
<dbReference type="PANTHER" id="PTHR11802">
    <property type="entry name" value="SERINE PROTEASE FAMILY S10 SERINE CARBOXYPEPTIDASE"/>
    <property type="match status" value="1"/>
</dbReference>
<feature type="signal peptide" evidence="15">
    <location>
        <begin position="1"/>
        <end position="29"/>
    </location>
</feature>
<evidence type="ECO:0000313" key="18">
    <source>
        <dbReference type="EMBL" id="CAH0053085.1"/>
    </source>
</evidence>
<comment type="caution">
    <text evidence="18">The sequence shown here is derived from an EMBL/GenBank/DDBJ whole genome shotgun (WGS) entry which is preliminary data.</text>
</comment>
<feature type="region of interest" description="Disordered" evidence="16">
    <location>
        <begin position="573"/>
        <end position="621"/>
    </location>
</feature>
<evidence type="ECO:0000256" key="11">
    <source>
        <dbReference type="ARBA" id="ARBA00023034"/>
    </source>
</evidence>
<evidence type="ECO:0000256" key="8">
    <source>
        <dbReference type="ARBA" id="ARBA00022729"/>
    </source>
</evidence>
<keyword evidence="12 17" id="KW-0472">Membrane</keyword>
<dbReference type="InterPro" id="IPR018202">
    <property type="entry name" value="Ser_caboxypep_ser_AS"/>
</dbReference>
<feature type="transmembrane region" description="Helical" evidence="17">
    <location>
        <begin position="513"/>
        <end position="530"/>
    </location>
</feature>
<comment type="similarity">
    <text evidence="3 15">Belongs to the peptidase S10 family.</text>
</comment>
<feature type="chain" id="PRO_5040534037" description="Carboxypeptidase" evidence="15">
    <location>
        <begin position="30"/>
        <end position="621"/>
    </location>
</feature>